<keyword evidence="2" id="KW-1185">Reference proteome</keyword>
<dbReference type="NCBIfam" id="NF033450">
    <property type="entry name" value="BREX_PglZ_1_B"/>
    <property type="match status" value="1"/>
</dbReference>
<dbReference type="EMBL" id="CP009520">
    <property type="protein sequence ID" value="AKB43061.1"/>
    <property type="molecule type" value="Genomic_DNA"/>
</dbReference>
<evidence type="ECO:0000313" key="1">
    <source>
        <dbReference type="EMBL" id="AKB43061.1"/>
    </source>
</evidence>
<organism evidence="1 2">
    <name type="scientific">Methanosarcina vacuolata Z-761</name>
    <dbReference type="NCBI Taxonomy" id="1434123"/>
    <lineage>
        <taxon>Archaea</taxon>
        <taxon>Methanobacteriati</taxon>
        <taxon>Methanobacteriota</taxon>
        <taxon>Stenosarchaea group</taxon>
        <taxon>Methanomicrobia</taxon>
        <taxon>Methanosarcinales</taxon>
        <taxon>Methanosarcinaceae</taxon>
        <taxon>Methanosarcina</taxon>
    </lineage>
</organism>
<reference evidence="1 2" key="1">
    <citation type="submission" date="2014-07" db="EMBL/GenBank/DDBJ databases">
        <title>Methanogenic archaea and the global carbon cycle.</title>
        <authorList>
            <person name="Henriksen J.R."/>
            <person name="Luke J."/>
            <person name="Reinhart S."/>
            <person name="Benedict M.N."/>
            <person name="Youngblut N.D."/>
            <person name="Metcalf M.E."/>
            <person name="Whitaker R.J."/>
            <person name="Metcalf W.W."/>
        </authorList>
    </citation>
    <scope>NUCLEOTIDE SEQUENCE [LARGE SCALE GENOMIC DNA]</scope>
    <source>
        <strain evidence="1 2">Z-761</strain>
    </source>
</reference>
<gene>
    <name evidence="1" type="ORF">MSVAZ_0792</name>
</gene>
<dbReference type="RefSeq" id="WP_048118462.1">
    <property type="nucleotide sequence ID" value="NZ_CP009520.1"/>
</dbReference>
<dbReference type="Proteomes" id="UP000033096">
    <property type="component" value="Chromosome"/>
</dbReference>
<protein>
    <submittedName>
        <fullName evidence="1">PglZ domain protein</fullName>
    </submittedName>
</protein>
<dbReference type="PATRIC" id="fig|1434123.4.peg.925"/>
<proteinExistence type="predicted"/>
<dbReference type="AlphaFoldDB" id="A0A0E3LGT1"/>
<evidence type="ECO:0000313" key="2">
    <source>
        <dbReference type="Proteomes" id="UP000033096"/>
    </source>
</evidence>
<name>A0A0E3LGT1_9EURY</name>
<dbReference type="GeneID" id="24809184"/>
<dbReference type="HOGENOM" id="CLU_355596_0_0_2"/>
<sequence>MRVIEHFIKKIRQAAVYNPDVQVAPACILWPDIDRQWEAVIPNLQNELPELFVLGDYNPEKRSGPAIWLRCVVADKVDDVDLPCDRTPIFYLPGFSRQDLRAVESCPDQLKPLVSLQYLGVIWSQVNAKDWTILAFLKSDQGGMGLDVALDNDTKNAMQMALCPLLDEEVELLKGKRIDKDYFNALLTGGDPVRDLLQWLDHGDTFRAEHDENEWKAFVELCKSQFAFDPEKDGVIVGATKLACHEGSWSPVWDRYREAPKRYPNIPAQIRKCKPPNGTIQWHLGGGKFDGWPQWNETQESKLRTDLSTLESMPSHEARKKLTELESQHKSRRSMVWMELGEAPLARAMEHLSVLASTTNTALAAGSVDDLMAGYTNAGWRADDAVMKALACVEKEEDFEAIKKAIQSIYITWAEESARYLQKIVEKSGYPGGSASSCKTLQYKDRECVLFVDGLRFDTAKRLVEMLASQEYKVEEKTVWSALPSITATGKPAVTPVRDKIKGEDSNTDFEPVVAETGQSLKGGYHLKKLLIDGGWEILERSSNGNVNGRAWCEFGNIDHDGHDRGWKLSKHLESTLSEIQDRVIRLLKAGWKSVHIVTDHGWLLLPGGLPKIDLPSALVESKWGRCASIKPGATTNERLYPWYWNSNQYFALADGISCFRNGMEYAHGGLSLQECLTLELNVSSGVSKVSAVSVELTDIVWKGLRCTIAVDGEFSGLSLDIRTQPGDSFSSVVLKVNPLKDNGTASVVVESEELEGVSATIVLLNSNGELVAQTDTVIGGGKE</sequence>
<dbReference type="KEGG" id="mvc:MSVAZ_0792"/>
<dbReference type="STRING" id="1434123.MSVAZ_0792"/>
<accession>A0A0E3LGT1</accession>